<dbReference type="EMBL" id="CAUYUJ010021448">
    <property type="protein sequence ID" value="CAK0904698.1"/>
    <property type="molecule type" value="Genomic_DNA"/>
</dbReference>
<name>A0ABN9XX79_9DINO</name>
<gene>
    <name evidence="2" type="ORF">PCOR1329_LOCUS80647</name>
</gene>
<reference evidence="2" key="1">
    <citation type="submission" date="2023-10" db="EMBL/GenBank/DDBJ databases">
        <authorList>
            <person name="Chen Y."/>
            <person name="Shah S."/>
            <person name="Dougan E. K."/>
            <person name="Thang M."/>
            <person name="Chan C."/>
        </authorList>
    </citation>
    <scope>NUCLEOTIDE SEQUENCE [LARGE SCALE GENOMIC DNA]</scope>
</reference>
<organism evidence="2 3">
    <name type="scientific">Prorocentrum cordatum</name>
    <dbReference type="NCBI Taxonomy" id="2364126"/>
    <lineage>
        <taxon>Eukaryota</taxon>
        <taxon>Sar</taxon>
        <taxon>Alveolata</taxon>
        <taxon>Dinophyceae</taxon>
        <taxon>Prorocentrales</taxon>
        <taxon>Prorocentraceae</taxon>
        <taxon>Prorocentrum</taxon>
    </lineage>
</organism>
<feature type="region of interest" description="Disordered" evidence="1">
    <location>
        <begin position="171"/>
        <end position="295"/>
    </location>
</feature>
<feature type="compositionally biased region" description="Low complexity" evidence="1">
    <location>
        <begin position="260"/>
        <end position="281"/>
    </location>
</feature>
<feature type="compositionally biased region" description="Basic residues" evidence="1">
    <location>
        <begin position="225"/>
        <end position="238"/>
    </location>
</feature>
<protein>
    <submittedName>
        <fullName evidence="2">Uncharacterized protein</fullName>
    </submittedName>
</protein>
<feature type="non-terminal residue" evidence="2">
    <location>
        <position position="1"/>
    </location>
</feature>
<evidence type="ECO:0000313" key="3">
    <source>
        <dbReference type="Proteomes" id="UP001189429"/>
    </source>
</evidence>
<proteinExistence type="predicted"/>
<comment type="caution">
    <text evidence="2">The sequence shown here is derived from an EMBL/GenBank/DDBJ whole genome shotgun (WGS) entry which is preliminary data.</text>
</comment>
<evidence type="ECO:0000256" key="1">
    <source>
        <dbReference type="SAM" id="MobiDB-lite"/>
    </source>
</evidence>
<feature type="compositionally biased region" description="Low complexity" evidence="1">
    <location>
        <begin position="176"/>
        <end position="189"/>
    </location>
</feature>
<feature type="compositionally biased region" description="Low complexity" evidence="1">
    <location>
        <begin position="213"/>
        <end position="224"/>
    </location>
</feature>
<accession>A0ABN9XX79</accession>
<keyword evidence="3" id="KW-1185">Reference proteome</keyword>
<feature type="compositionally biased region" description="Low complexity" evidence="1">
    <location>
        <begin position="239"/>
        <end position="251"/>
    </location>
</feature>
<sequence length="295" mass="31384">GALGVLAAAAGKPPAGEEQLTLAPSGAAPKAAVVGPQNRSIDHSPAVVIASVTSGESLCRFRRRFSLDVAADERAVYFIGDSAFRNQFDALCLVLGAGISGHDVSWRGVPWDLWTCAGTLGKVPLFLAYSPTPTFSEDVGLMMHGALAASHPPSVIYFGSGLWLQWPTDGERTLRSGRSSTRGRTTRSTWRACSARTGACPGGWSSPRRTRSARSPSTGSGPSSRRPRGRTRRRRRSRAPGAWRGSCRASPAPRPRRTRTGCGAAGRPPASPGASRPPSRQGARRRGWRWCARSS</sequence>
<evidence type="ECO:0000313" key="2">
    <source>
        <dbReference type="EMBL" id="CAK0904698.1"/>
    </source>
</evidence>
<dbReference type="Proteomes" id="UP001189429">
    <property type="component" value="Unassembled WGS sequence"/>
</dbReference>